<organism evidence="7 8">
    <name type="scientific">Ferrimonas balearica (strain DSM 9799 / CCM 4581 / KCTC 23876 / PAT)</name>
    <dbReference type="NCBI Taxonomy" id="550540"/>
    <lineage>
        <taxon>Bacteria</taxon>
        <taxon>Pseudomonadati</taxon>
        <taxon>Pseudomonadota</taxon>
        <taxon>Gammaproteobacteria</taxon>
        <taxon>Alteromonadales</taxon>
        <taxon>Ferrimonadaceae</taxon>
        <taxon>Ferrimonas</taxon>
    </lineage>
</organism>
<proteinExistence type="inferred from homology"/>
<keyword evidence="8" id="KW-1185">Reference proteome</keyword>
<dbReference type="Proteomes" id="UP000006683">
    <property type="component" value="Chromosome"/>
</dbReference>
<accession>E1SMZ1</accession>
<dbReference type="eggNOG" id="COG0578">
    <property type="taxonomic scope" value="Bacteria"/>
</dbReference>
<name>E1SMZ1_FERBD</name>
<dbReference type="RefSeq" id="WP_013345966.1">
    <property type="nucleotide sequence ID" value="NC_014541.1"/>
</dbReference>
<keyword evidence="3" id="KW-0285">Flavoprotein</keyword>
<dbReference type="SUPFAM" id="SSF51905">
    <property type="entry name" value="FAD/NAD(P)-binding domain"/>
    <property type="match status" value="1"/>
</dbReference>
<protein>
    <submittedName>
        <fullName evidence="7">FAD dependent oxidoreductase</fullName>
    </submittedName>
</protein>
<reference evidence="7 8" key="1">
    <citation type="journal article" date="2010" name="Stand. Genomic Sci.">
        <title>Complete genome sequence of Ferrimonas balearica type strain (PAT).</title>
        <authorList>
            <person name="Nolan M."/>
            <person name="Sikorski J."/>
            <person name="Davenport K."/>
            <person name="Lucas S."/>
            <person name="Glavina Del Rio T."/>
            <person name="Tice H."/>
            <person name="Cheng J."/>
            <person name="Goodwin L."/>
            <person name="Pitluck S."/>
            <person name="Liolios K."/>
            <person name="Ivanova N."/>
            <person name="Mavromatis K."/>
            <person name="Ovchinnikova G."/>
            <person name="Pati A."/>
            <person name="Chen A."/>
            <person name="Palaniappan K."/>
            <person name="Land M."/>
            <person name="Hauser L."/>
            <person name="Chang Y."/>
            <person name="Jeffries C."/>
            <person name="Tapia R."/>
            <person name="Brettin T."/>
            <person name="Detter J."/>
            <person name="Han C."/>
            <person name="Yasawong M."/>
            <person name="Rohde M."/>
            <person name="Tindall B."/>
            <person name="Goker M."/>
            <person name="Woyke T."/>
            <person name="Bristow J."/>
            <person name="Eisen J."/>
            <person name="Markowitz V."/>
            <person name="Hugenholtz P."/>
            <person name="Kyrpides N."/>
            <person name="Klenk H."/>
            <person name="Lapidus A."/>
        </authorList>
    </citation>
    <scope>NUCLEOTIDE SEQUENCE [LARGE SCALE GENOMIC DNA]</scope>
    <source>
        <strain evidence="8">DSM 9799 / CCM 4581 / KCTC 23876 / PAT</strain>
    </source>
</reference>
<dbReference type="InterPro" id="IPR036188">
    <property type="entry name" value="FAD/NAD-bd_sf"/>
</dbReference>
<keyword evidence="5" id="KW-0560">Oxidoreductase</keyword>
<evidence type="ECO:0000313" key="7">
    <source>
        <dbReference type="EMBL" id="ADN76660.1"/>
    </source>
</evidence>
<dbReference type="PRINTS" id="PR01001">
    <property type="entry name" value="FADG3PDH"/>
</dbReference>
<dbReference type="OrthoDB" id="9766796at2"/>
<dbReference type="KEGG" id="fbl:Fbal_2458"/>
<dbReference type="GO" id="GO:0004368">
    <property type="term" value="F:glycerol-3-phosphate dehydrogenase (quinone) activity"/>
    <property type="evidence" value="ECO:0007669"/>
    <property type="project" value="InterPro"/>
</dbReference>
<dbReference type="GeneID" id="67182667"/>
<comment type="similarity">
    <text evidence="2">Belongs to the FAD-dependent glycerol-3-phosphate dehydrogenase family.</text>
</comment>
<evidence type="ECO:0000259" key="6">
    <source>
        <dbReference type="Pfam" id="PF01266"/>
    </source>
</evidence>
<dbReference type="HOGENOM" id="CLU_015740_5_1_6"/>
<gene>
    <name evidence="7" type="ordered locus">Fbal_2458</name>
</gene>
<dbReference type="Gene3D" id="3.30.9.10">
    <property type="entry name" value="D-Amino Acid Oxidase, subunit A, domain 2"/>
    <property type="match status" value="1"/>
</dbReference>
<dbReference type="InterPro" id="IPR006076">
    <property type="entry name" value="FAD-dep_OxRdtase"/>
</dbReference>
<dbReference type="PANTHER" id="PTHR11985:SF35">
    <property type="entry name" value="ANAEROBIC GLYCEROL-3-PHOSPHATE DEHYDROGENASE SUBUNIT A"/>
    <property type="match status" value="1"/>
</dbReference>
<keyword evidence="4" id="KW-0274">FAD</keyword>
<dbReference type="Gene3D" id="1.10.8.870">
    <property type="entry name" value="Alpha-glycerophosphate oxidase, cap domain"/>
    <property type="match status" value="1"/>
</dbReference>
<comment type="cofactor">
    <cofactor evidence="1">
        <name>FAD</name>
        <dbReference type="ChEBI" id="CHEBI:57692"/>
    </cofactor>
</comment>
<dbReference type="InterPro" id="IPR038299">
    <property type="entry name" value="DAO_C_sf"/>
</dbReference>
<evidence type="ECO:0000313" key="8">
    <source>
        <dbReference type="Proteomes" id="UP000006683"/>
    </source>
</evidence>
<dbReference type="InterPro" id="IPR000447">
    <property type="entry name" value="G3P_DH_FAD-dep"/>
</dbReference>
<sequence length="495" mass="55539">MRSLTDAVCQTRAQLEAGADWDIIVIGAGITGAGIARVAAQRGYRTLLLDRGDLAGGTSNFSSKMVHGGLRYLGQGHFRLTRQAARARERLRQRWPDIITPLPYYLMHHRGRGPGPLAMRLVLWIYYRISGAKPFHRPRWLTPEQLAARLPGLNLADNLGANHYFDAVCDDSHLVLRTLEEAVAQGADLSHYTEVTALRRNEQGQINGVDIACGERRCQLTAPMVINATGVWADGLTPLPEGLMMRPLRGSHLVFDQRDLPLTASLTLFHPRDKRVVFCYPWAGTSVLGTTDLDHLADKNAPARCSAEEREYLLELLPLLGLNHTPPILSSWSGLRPIVTPQPKAGEKQAPSDASREHLIWDEPGLVNVTGGKLTTFVEMAEEVMASAESQGRLPEPQPQPDIILTQRPHLDGSAIGNSLTPRHELVHWARHGAIHQLSDLLLRRTRLGWVLGEGLRAYQDEIQQLCQPALPWDDSRWQQEWQHYWHHFQQYHQE</sequence>
<evidence type="ECO:0000256" key="4">
    <source>
        <dbReference type="ARBA" id="ARBA00022827"/>
    </source>
</evidence>
<dbReference type="GO" id="GO:0046168">
    <property type="term" value="P:glycerol-3-phosphate catabolic process"/>
    <property type="evidence" value="ECO:0007669"/>
    <property type="project" value="TreeGrafter"/>
</dbReference>
<dbReference type="Pfam" id="PF01266">
    <property type="entry name" value="DAO"/>
    <property type="match status" value="1"/>
</dbReference>
<dbReference type="AlphaFoldDB" id="E1SMZ1"/>
<evidence type="ECO:0000256" key="1">
    <source>
        <dbReference type="ARBA" id="ARBA00001974"/>
    </source>
</evidence>
<evidence type="ECO:0000256" key="2">
    <source>
        <dbReference type="ARBA" id="ARBA00007330"/>
    </source>
</evidence>
<evidence type="ECO:0000256" key="5">
    <source>
        <dbReference type="ARBA" id="ARBA00023002"/>
    </source>
</evidence>
<dbReference type="Gene3D" id="3.50.50.60">
    <property type="entry name" value="FAD/NAD(P)-binding domain"/>
    <property type="match status" value="1"/>
</dbReference>
<evidence type="ECO:0000256" key="3">
    <source>
        <dbReference type="ARBA" id="ARBA00022630"/>
    </source>
</evidence>
<dbReference type="EMBL" id="CP002209">
    <property type="protein sequence ID" value="ADN76660.1"/>
    <property type="molecule type" value="Genomic_DNA"/>
</dbReference>
<feature type="domain" description="FAD dependent oxidoreductase" evidence="6">
    <location>
        <begin position="22"/>
        <end position="372"/>
    </location>
</feature>
<dbReference type="STRING" id="550540.Fbal_2458"/>
<dbReference type="PANTHER" id="PTHR11985">
    <property type="entry name" value="GLYCEROL-3-PHOSPHATE DEHYDROGENASE"/>
    <property type="match status" value="1"/>
</dbReference>